<proteinExistence type="predicted"/>
<sequence length="124" mass="14584">MKKAVIFIFFGYLPVMIYSKDVLPISVHYNPFQKAKKLIMKKKNIPVIKAKMKINKKVERLPILAGIFNNKAFINGKLYKIGEKINGYLITAIEDDRVFLKKWGREVTLSLIKRRHTVYKKEDR</sequence>
<evidence type="ECO:0000313" key="1">
    <source>
        <dbReference type="EMBL" id="SFP52596.1"/>
    </source>
</evidence>
<dbReference type="RefSeq" id="WP_092912782.1">
    <property type="nucleotide sequence ID" value="NZ_FOXB01000024.1"/>
</dbReference>
<dbReference type="Gene3D" id="2.30.30.830">
    <property type="match status" value="1"/>
</dbReference>
<protein>
    <recommendedName>
        <fullName evidence="3">MSHA biogenesis protein MshK</fullName>
    </recommendedName>
</protein>
<evidence type="ECO:0000313" key="2">
    <source>
        <dbReference type="Proteomes" id="UP000199227"/>
    </source>
</evidence>
<dbReference type="OrthoDB" id="5327097at2"/>
<dbReference type="EMBL" id="FOXB01000024">
    <property type="protein sequence ID" value="SFP52596.1"/>
    <property type="molecule type" value="Genomic_DNA"/>
</dbReference>
<accession>A0A1I5R3G5</accession>
<evidence type="ECO:0008006" key="3">
    <source>
        <dbReference type="Google" id="ProtNLM"/>
    </source>
</evidence>
<gene>
    <name evidence="1" type="ORF">SAMN05216234_12410</name>
</gene>
<reference evidence="1 2" key="1">
    <citation type="submission" date="2016-10" db="EMBL/GenBank/DDBJ databases">
        <authorList>
            <person name="de Groot N.N."/>
        </authorList>
    </citation>
    <scope>NUCLEOTIDE SEQUENCE [LARGE SCALE GENOMIC DNA]</scope>
    <source>
        <strain evidence="1 2">EP1-55-1</strain>
    </source>
</reference>
<dbReference type="STRING" id="223786.SAMN05216234_12410"/>
<name>A0A1I5R3G5_9BACT</name>
<organism evidence="1 2">
    <name type="scientific">Hydrogenimonas thermophila</name>
    <dbReference type="NCBI Taxonomy" id="223786"/>
    <lineage>
        <taxon>Bacteria</taxon>
        <taxon>Pseudomonadati</taxon>
        <taxon>Campylobacterota</taxon>
        <taxon>Epsilonproteobacteria</taxon>
        <taxon>Campylobacterales</taxon>
        <taxon>Hydrogenimonadaceae</taxon>
        <taxon>Hydrogenimonas</taxon>
    </lineage>
</organism>
<keyword evidence="2" id="KW-1185">Reference proteome</keyword>
<dbReference type="Proteomes" id="UP000199227">
    <property type="component" value="Unassembled WGS sequence"/>
</dbReference>
<dbReference type="AlphaFoldDB" id="A0A1I5R3G5"/>